<sequence precursor="true">MKKLLLTLVLLVALVGMAQAELIFSDDFESYSEGATPDWYNPKGDVTVAIDDGSVFESENQYVHINDPGTQTTVLREHLWYHVGTDYPSNTFATLSFDINEPDDNGGASFYVKLTDGTGSNWLNPSSASVSFLNGSISANGQTASYSLDMPHHIDIVVNMTGASGSYSGTTLQSYRYDVWVDGQLVFANVDFDGAATQILGINFATASTGSQLMNLDNVEFRDEIFVGEDPRAASNPDPASLQEDVPLTKALSWEAGIDPDTGNYVDVSEYHVYIASILDINELADPNLLVTYPANIISDVVAETGSNGGSWTPPAGLLARDNIYAWRVDEKLTDGTILTGANWGFSTVLSIPDLNAALPEDAVVGVGEDAELTVEATNPFTGDSSGLSYQWMYSADGVTYSPVGTNSPVMAITDAQVADQGYYYCDVTIDSNSETVSSKIALLVVKQALAHWTMDQDDFVNGQYVDIVGTYSTEPNSAPTFVTGAGPDEPALGAAVINPDSFAAIGTWNPLESTGQMTISAWLKWDGTIGEYGNDILSKGDGWGADIMMWAFKVRGVSGGNAGVWFYSQPDYGIRVSGLLPEQVWTHICLAFDSGQARLYADGELVATRNNFALGTDTESSLKLGGGAAFPGAMDEVMIHNYAMSADDVAALYYETSQEALCLYPPSIDLNDDCRVDLTDFAVLAQNWLECGMVPTCLP</sequence>
<dbReference type="Gene3D" id="2.60.120.200">
    <property type="match status" value="1"/>
</dbReference>
<dbReference type="Proteomes" id="UP000189674">
    <property type="component" value="Chromosome"/>
</dbReference>
<evidence type="ECO:0000259" key="4">
    <source>
        <dbReference type="PROSITE" id="PS50835"/>
    </source>
</evidence>
<organism evidence="5 6">
    <name type="scientific">Anaerohalosphaera lusitana</name>
    <dbReference type="NCBI Taxonomy" id="1936003"/>
    <lineage>
        <taxon>Bacteria</taxon>
        <taxon>Pseudomonadati</taxon>
        <taxon>Planctomycetota</taxon>
        <taxon>Phycisphaerae</taxon>
        <taxon>Sedimentisphaerales</taxon>
        <taxon>Anaerohalosphaeraceae</taxon>
        <taxon>Anaerohalosphaera</taxon>
    </lineage>
</organism>
<evidence type="ECO:0000256" key="1">
    <source>
        <dbReference type="ARBA" id="ARBA00022729"/>
    </source>
</evidence>
<reference evidence="6" key="1">
    <citation type="submission" date="2017-02" db="EMBL/GenBank/DDBJ databases">
        <title>Comparative genomics and description of representatives of a novel lineage of planctomycetes thriving in anoxic sediments.</title>
        <authorList>
            <person name="Spring S."/>
            <person name="Bunk B."/>
            <person name="Sproer C."/>
        </authorList>
    </citation>
    <scope>NUCLEOTIDE SEQUENCE [LARGE SCALE GENOMIC DNA]</scope>
    <source>
        <strain evidence="6">ST-NAGAB-D1</strain>
    </source>
</reference>
<evidence type="ECO:0000256" key="2">
    <source>
        <dbReference type="ARBA" id="ARBA00023157"/>
    </source>
</evidence>
<accession>A0A1U9NJW5</accession>
<dbReference type="SUPFAM" id="SSF49899">
    <property type="entry name" value="Concanavalin A-like lectins/glucanases"/>
    <property type="match status" value="1"/>
</dbReference>
<evidence type="ECO:0000313" key="6">
    <source>
        <dbReference type="Proteomes" id="UP000189674"/>
    </source>
</evidence>
<dbReference type="STRING" id="1936003.STSP2_01252"/>
<evidence type="ECO:0000313" key="5">
    <source>
        <dbReference type="EMBL" id="AQT68097.1"/>
    </source>
</evidence>
<dbReference type="InterPro" id="IPR003599">
    <property type="entry name" value="Ig_sub"/>
</dbReference>
<feature type="domain" description="Ig-like" evidence="4">
    <location>
        <begin position="353"/>
        <end position="438"/>
    </location>
</feature>
<proteinExistence type="predicted"/>
<dbReference type="SMART" id="SM00409">
    <property type="entry name" value="IG"/>
    <property type="match status" value="1"/>
</dbReference>
<dbReference type="SMART" id="SM00560">
    <property type="entry name" value="LamGL"/>
    <property type="match status" value="1"/>
</dbReference>
<dbReference type="InterPro" id="IPR007110">
    <property type="entry name" value="Ig-like_dom"/>
</dbReference>
<dbReference type="KEGG" id="alus:STSP2_01252"/>
<dbReference type="Pfam" id="PF13385">
    <property type="entry name" value="Laminin_G_3"/>
    <property type="match status" value="1"/>
</dbReference>
<dbReference type="Gene3D" id="2.60.40.10">
    <property type="entry name" value="Immunoglobulins"/>
    <property type="match status" value="1"/>
</dbReference>
<dbReference type="InterPro" id="IPR013320">
    <property type="entry name" value="ConA-like_dom_sf"/>
</dbReference>
<dbReference type="InterPro" id="IPR013783">
    <property type="entry name" value="Ig-like_fold"/>
</dbReference>
<keyword evidence="2" id="KW-1015">Disulfide bond</keyword>
<dbReference type="EMBL" id="CP019791">
    <property type="protein sequence ID" value="AQT68097.1"/>
    <property type="molecule type" value="Genomic_DNA"/>
</dbReference>
<gene>
    <name evidence="5" type="ORF">STSP2_01252</name>
</gene>
<dbReference type="InterPro" id="IPR036179">
    <property type="entry name" value="Ig-like_dom_sf"/>
</dbReference>
<feature type="chain" id="PRO_5012685377" description="Ig-like domain-containing protein" evidence="3">
    <location>
        <begin position="21"/>
        <end position="700"/>
    </location>
</feature>
<dbReference type="InterPro" id="IPR006558">
    <property type="entry name" value="LamG-like"/>
</dbReference>
<keyword evidence="1 3" id="KW-0732">Signal</keyword>
<dbReference type="PROSITE" id="PS50835">
    <property type="entry name" value="IG_LIKE"/>
    <property type="match status" value="1"/>
</dbReference>
<protein>
    <recommendedName>
        <fullName evidence="4">Ig-like domain-containing protein</fullName>
    </recommendedName>
</protein>
<dbReference type="SUPFAM" id="SSF48726">
    <property type="entry name" value="Immunoglobulin"/>
    <property type="match status" value="1"/>
</dbReference>
<name>A0A1U9NJW5_9BACT</name>
<feature type="signal peptide" evidence="3">
    <location>
        <begin position="1"/>
        <end position="20"/>
    </location>
</feature>
<dbReference type="AlphaFoldDB" id="A0A1U9NJW5"/>
<keyword evidence="6" id="KW-1185">Reference proteome</keyword>
<evidence type="ECO:0000256" key="3">
    <source>
        <dbReference type="SAM" id="SignalP"/>
    </source>
</evidence>